<feature type="transmembrane region" description="Helical" evidence="14">
    <location>
        <begin position="101"/>
        <end position="125"/>
    </location>
</feature>
<reference evidence="17" key="1">
    <citation type="journal article" date="2018" name="Nat. Microbiol.">
        <title>Leveraging single-cell genomics to expand the fungal tree of life.</title>
        <authorList>
            <person name="Ahrendt S.R."/>
            <person name="Quandt C.A."/>
            <person name="Ciobanu D."/>
            <person name="Clum A."/>
            <person name="Salamov A."/>
            <person name="Andreopoulos B."/>
            <person name="Cheng J.F."/>
            <person name="Woyke T."/>
            <person name="Pelin A."/>
            <person name="Henrissat B."/>
            <person name="Reynolds N.K."/>
            <person name="Benny G.L."/>
            <person name="Smith M.E."/>
            <person name="James T.Y."/>
            <person name="Grigoriev I.V."/>
        </authorList>
    </citation>
    <scope>NUCLEOTIDE SEQUENCE [LARGE SCALE GENOMIC DNA]</scope>
</reference>
<evidence type="ECO:0000256" key="14">
    <source>
        <dbReference type="RuleBase" id="RU367007"/>
    </source>
</evidence>
<protein>
    <recommendedName>
        <fullName evidence="4 14">Dolichyl-phosphate-mannose--protein mannosyltransferase</fullName>
        <ecNumber evidence="4 14">2.4.1.109</ecNumber>
    </recommendedName>
</protein>
<keyword evidence="17" id="KW-1185">Reference proteome</keyword>
<dbReference type="PANTHER" id="PTHR10050">
    <property type="entry name" value="DOLICHYL-PHOSPHATE-MANNOSE--PROTEIN MANNOSYLTRANSFERASE"/>
    <property type="match status" value="1"/>
</dbReference>
<dbReference type="InterPro" id="IPR003342">
    <property type="entry name" value="ArnT-like_N"/>
</dbReference>
<dbReference type="Proteomes" id="UP000267251">
    <property type="component" value="Unassembled WGS sequence"/>
</dbReference>
<comment type="catalytic activity">
    <reaction evidence="13 14">
        <text>a di-trans,poly-cis-dolichyl beta-D-mannosyl phosphate + L-seryl-[protein] = 3-O-(alpha-D-mannosyl)-L-seryl-[protein] + a di-trans,poly-cis-dolichyl phosphate + H(+)</text>
        <dbReference type="Rhea" id="RHEA:17377"/>
        <dbReference type="Rhea" id="RHEA-COMP:9863"/>
        <dbReference type="Rhea" id="RHEA-COMP:13546"/>
        <dbReference type="Rhea" id="RHEA-COMP:19498"/>
        <dbReference type="Rhea" id="RHEA-COMP:19501"/>
        <dbReference type="ChEBI" id="CHEBI:15378"/>
        <dbReference type="ChEBI" id="CHEBI:29999"/>
        <dbReference type="ChEBI" id="CHEBI:57683"/>
        <dbReference type="ChEBI" id="CHEBI:58211"/>
        <dbReference type="ChEBI" id="CHEBI:137321"/>
        <dbReference type="EC" id="2.4.1.109"/>
    </reaction>
</comment>
<evidence type="ECO:0000313" key="16">
    <source>
        <dbReference type="EMBL" id="RKP12137.1"/>
    </source>
</evidence>
<dbReference type="Pfam" id="PF02366">
    <property type="entry name" value="PMT"/>
    <property type="match status" value="1"/>
</dbReference>
<keyword evidence="7 14" id="KW-0812">Transmembrane</keyword>
<comment type="catalytic activity">
    <reaction evidence="12 14">
        <text>a di-trans,poly-cis-dolichyl beta-D-mannosyl phosphate + L-threonyl-[protein] = 3-O-(alpha-D-mannosyl)-L-threonyl-[protein] + a di-trans,poly-cis-dolichyl phosphate + H(+)</text>
        <dbReference type="Rhea" id="RHEA:53396"/>
        <dbReference type="Rhea" id="RHEA-COMP:11060"/>
        <dbReference type="Rhea" id="RHEA-COMP:13547"/>
        <dbReference type="Rhea" id="RHEA-COMP:19498"/>
        <dbReference type="Rhea" id="RHEA-COMP:19501"/>
        <dbReference type="ChEBI" id="CHEBI:15378"/>
        <dbReference type="ChEBI" id="CHEBI:30013"/>
        <dbReference type="ChEBI" id="CHEBI:57683"/>
        <dbReference type="ChEBI" id="CHEBI:58211"/>
        <dbReference type="ChEBI" id="CHEBI:137323"/>
        <dbReference type="EC" id="2.4.1.109"/>
    </reaction>
</comment>
<dbReference type="UniPathway" id="UPA00378"/>
<accession>A0A4P9Y0A6</accession>
<evidence type="ECO:0000256" key="4">
    <source>
        <dbReference type="ARBA" id="ARBA00012839"/>
    </source>
</evidence>
<evidence type="ECO:0000256" key="3">
    <source>
        <dbReference type="ARBA" id="ARBA00007222"/>
    </source>
</evidence>
<comment type="pathway">
    <text evidence="2 14">Protein modification; protein glycosylation.</text>
</comment>
<dbReference type="Pfam" id="PF16192">
    <property type="entry name" value="PMT_4TMC"/>
    <property type="match status" value="1"/>
</dbReference>
<dbReference type="InterPro" id="IPR036300">
    <property type="entry name" value="MIR_dom_sf"/>
</dbReference>
<dbReference type="PANTHER" id="PTHR10050:SF46">
    <property type="entry name" value="PROTEIN O-MANNOSYL-TRANSFERASE 2"/>
    <property type="match status" value="1"/>
</dbReference>
<dbReference type="OrthoDB" id="292747at2759"/>
<organism evidence="16 17">
    <name type="scientific">Piptocephalis cylindrospora</name>
    <dbReference type="NCBI Taxonomy" id="1907219"/>
    <lineage>
        <taxon>Eukaryota</taxon>
        <taxon>Fungi</taxon>
        <taxon>Fungi incertae sedis</taxon>
        <taxon>Zoopagomycota</taxon>
        <taxon>Zoopagomycotina</taxon>
        <taxon>Zoopagomycetes</taxon>
        <taxon>Zoopagales</taxon>
        <taxon>Piptocephalidaceae</taxon>
        <taxon>Piptocephalis</taxon>
    </lineage>
</organism>
<dbReference type="Pfam" id="PF02815">
    <property type="entry name" value="MIR"/>
    <property type="match status" value="1"/>
</dbReference>
<feature type="transmembrane region" description="Helical" evidence="14">
    <location>
        <begin position="606"/>
        <end position="627"/>
    </location>
</feature>
<evidence type="ECO:0000256" key="12">
    <source>
        <dbReference type="ARBA" id="ARBA00045085"/>
    </source>
</evidence>
<feature type="domain" description="MIR" evidence="15">
    <location>
        <begin position="426"/>
        <end position="487"/>
    </location>
</feature>
<evidence type="ECO:0000313" key="17">
    <source>
        <dbReference type="Proteomes" id="UP000267251"/>
    </source>
</evidence>
<comment type="subcellular location">
    <subcellularLocation>
        <location evidence="1 14">Endoplasmic reticulum membrane</location>
        <topology evidence="1 14">Multi-pass membrane protein</topology>
    </subcellularLocation>
</comment>
<evidence type="ECO:0000256" key="13">
    <source>
        <dbReference type="ARBA" id="ARBA00045102"/>
    </source>
</evidence>
<keyword evidence="11 14" id="KW-0472">Membrane</keyword>
<dbReference type="EC" id="2.4.1.109" evidence="4 14"/>
<keyword evidence="5 14" id="KW-0328">Glycosyltransferase</keyword>
<dbReference type="SMART" id="SM00472">
    <property type="entry name" value="MIR"/>
    <property type="match status" value="3"/>
</dbReference>
<evidence type="ECO:0000256" key="11">
    <source>
        <dbReference type="ARBA" id="ARBA00023136"/>
    </source>
</evidence>
<dbReference type="GO" id="GO:0004169">
    <property type="term" value="F:dolichyl-phosphate-mannose-protein mannosyltransferase activity"/>
    <property type="evidence" value="ECO:0007669"/>
    <property type="project" value="UniProtKB-UniRule"/>
</dbReference>
<dbReference type="SUPFAM" id="SSF82109">
    <property type="entry name" value="MIR domain"/>
    <property type="match status" value="1"/>
</dbReference>
<dbReference type="PROSITE" id="PS51257">
    <property type="entry name" value="PROKAR_LIPOPROTEIN"/>
    <property type="match status" value="1"/>
</dbReference>
<proteinExistence type="inferred from homology"/>
<evidence type="ECO:0000259" key="15">
    <source>
        <dbReference type="PROSITE" id="PS50919"/>
    </source>
</evidence>
<dbReference type="AlphaFoldDB" id="A0A4P9Y0A6"/>
<name>A0A4P9Y0A6_9FUNG</name>
<evidence type="ECO:0000256" key="6">
    <source>
        <dbReference type="ARBA" id="ARBA00022679"/>
    </source>
</evidence>
<dbReference type="InterPro" id="IPR032421">
    <property type="entry name" value="PMT_4TMC"/>
</dbReference>
<evidence type="ECO:0000256" key="5">
    <source>
        <dbReference type="ARBA" id="ARBA00022676"/>
    </source>
</evidence>
<keyword evidence="8" id="KW-0677">Repeat</keyword>
<keyword evidence="10 14" id="KW-1133">Transmembrane helix</keyword>
<feature type="transmembrane region" description="Helical" evidence="14">
    <location>
        <begin position="236"/>
        <end position="259"/>
    </location>
</feature>
<dbReference type="Gene3D" id="2.80.10.50">
    <property type="match status" value="1"/>
</dbReference>
<dbReference type="GO" id="GO:0005789">
    <property type="term" value="C:endoplasmic reticulum membrane"/>
    <property type="evidence" value="ECO:0007669"/>
    <property type="project" value="UniProtKB-SubCell"/>
</dbReference>
<feature type="transmembrane region" description="Helical" evidence="14">
    <location>
        <begin position="565"/>
        <end position="586"/>
    </location>
</feature>
<keyword evidence="9 14" id="KW-0256">Endoplasmic reticulum</keyword>
<dbReference type="EMBL" id="KZ988464">
    <property type="protein sequence ID" value="RKP12137.1"/>
    <property type="molecule type" value="Genomic_DNA"/>
</dbReference>
<dbReference type="FunFam" id="2.80.10.50:FF:000012">
    <property type="entry name" value="Protein O-mannosyl-transferase 1"/>
    <property type="match status" value="1"/>
</dbReference>
<evidence type="ECO:0000256" key="9">
    <source>
        <dbReference type="ARBA" id="ARBA00022824"/>
    </source>
</evidence>
<sequence>MLEKALGLWEDQKDTALVLLFTVLSCWTRFRHLADSNRVVWDEAHFGKFGSYYLKHEFYHDVHPPLGKMLVALGGFLSGYRGQFDFKSGTTYPEDVNYHGMRIFCAIFGMIIVPLAYMSAINLGFPRRAAILAATMILLDNALLTISRFILLDSFLLGFTALTFFTLTCFHNERRDPFTLEWWLWLSLTGISLGLVSSVKWVGFFAVALVGLYTLDELYQMFGNLRMPKITYAYHWIARIVCLIVIPVIIYLFCFWIHFALLTRSGTGDAQMSSLFQANLRGSNLVENPLKLAYGSTVTFKNYAYGGGLLHSHVQTYPEGSKQQQVTCYHHKDNNNEMVIAHTRNHPDNNATIHHDHTLPVQYVRHGDIIRLVHKSTSRNLHSHEVDAPITKGAWEVSGYGSEAVGDVNDHWKVEVVDDVTGQDTQGHIHSLTTRVRFRHVRLNCLLRSTHENLPEWGFKQAEVVCDRRPAKEAMWDTQAMWNVEYHRHPKLSPAEASTYRTRFLADVANINVAMWKSNNALVPAEDKADPLSSEPYQWPLLLLGLRMCGWESDRIRYFLIGNPIVWWSSTVAILLYGVATLYYLVRTKRRCVDWTPAGWVYFQDVGKLVVGGWFLHYAPFAIMGRVTYIHHYFPAVYFASFMVPFLLELFVSRWSQERNKDRVFWAAGAIVVGTFLFFWPITYGMTGPSEDYKRLEWLSTWTVAELKNN</sequence>
<gene>
    <name evidence="16" type="ORF">BJ684DRAFT_21299</name>
</gene>
<dbReference type="InterPro" id="IPR027005">
    <property type="entry name" value="PMT-like"/>
</dbReference>
<evidence type="ECO:0000256" key="8">
    <source>
        <dbReference type="ARBA" id="ARBA00022737"/>
    </source>
</evidence>
<evidence type="ECO:0000256" key="2">
    <source>
        <dbReference type="ARBA" id="ARBA00004922"/>
    </source>
</evidence>
<feature type="transmembrane region" description="Helical" evidence="14">
    <location>
        <begin position="633"/>
        <end position="652"/>
    </location>
</feature>
<evidence type="ECO:0000256" key="7">
    <source>
        <dbReference type="ARBA" id="ARBA00022692"/>
    </source>
</evidence>
<feature type="transmembrane region" description="Helical" evidence="14">
    <location>
        <begin position="137"/>
        <end position="162"/>
    </location>
</feature>
<dbReference type="PROSITE" id="PS50919">
    <property type="entry name" value="MIR"/>
    <property type="match status" value="2"/>
</dbReference>
<evidence type="ECO:0000256" key="1">
    <source>
        <dbReference type="ARBA" id="ARBA00004477"/>
    </source>
</evidence>
<feature type="transmembrane region" description="Helical" evidence="14">
    <location>
        <begin position="182"/>
        <end position="215"/>
    </location>
</feature>
<dbReference type="InterPro" id="IPR016093">
    <property type="entry name" value="MIR_motif"/>
</dbReference>
<comment type="similarity">
    <text evidence="3 14">Belongs to the glycosyltransferase 39 family.</text>
</comment>
<feature type="transmembrane region" description="Helical" evidence="14">
    <location>
        <begin position="664"/>
        <end position="682"/>
    </location>
</feature>
<evidence type="ECO:0000256" key="10">
    <source>
        <dbReference type="ARBA" id="ARBA00022989"/>
    </source>
</evidence>
<keyword evidence="6 14" id="KW-0808">Transferase</keyword>
<comment type="function">
    <text evidence="14">Transfers mannose from Dol-P-mannose to Ser or Thr residues on proteins.</text>
</comment>
<feature type="domain" description="MIR" evidence="15">
    <location>
        <begin position="361"/>
        <end position="417"/>
    </location>
</feature>